<accession>A0A1G9RT04</accession>
<dbReference type="InterPro" id="IPR029060">
    <property type="entry name" value="PIN-like_dom_sf"/>
</dbReference>
<proteinExistence type="predicted"/>
<dbReference type="SUPFAM" id="SSF88723">
    <property type="entry name" value="PIN domain-like"/>
    <property type="match status" value="1"/>
</dbReference>
<name>A0A1G9RT04_9ACTO</name>
<evidence type="ECO:0008006" key="3">
    <source>
        <dbReference type="Google" id="ProtNLM"/>
    </source>
</evidence>
<dbReference type="Gene3D" id="3.40.50.1010">
    <property type="entry name" value="5'-nuclease"/>
    <property type="match status" value="1"/>
</dbReference>
<evidence type="ECO:0000313" key="2">
    <source>
        <dbReference type="Proteomes" id="UP000199671"/>
    </source>
</evidence>
<dbReference type="RefSeq" id="WP_092606797.1">
    <property type="nucleotide sequence ID" value="NZ_FNHU01000001.1"/>
</dbReference>
<dbReference type="AlphaFoldDB" id="A0A1G9RT04"/>
<sequence length="165" mass="18531">MYLVDSNVLIEAKNRYYAFDIAPGFWEWLDHAYGQGQVFSIEKVSEELLQGKDELSKWAKEHPKFFHPADQLTVSVFARLSTWAQSQGFTQAALDEFSDEKADYVLVAHAAAHKCTVVTHETAGSGSKKRVKIPDACGALGVAWVNTFEMLRRTGAHLDLRRPES</sequence>
<dbReference type="Proteomes" id="UP000199671">
    <property type="component" value="Unassembled WGS sequence"/>
</dbReference>
<dbReference type="OrthoDB" id="338425at2"/>
<reference evidence="1 2" key="1">
    <citation type="submission" date="2016-10" db="EMBL/GenBank/DDBJ databases">
        <authorList>
            <person name="de Groot N.N."/>
        </authorList>
    </citation>
    <scope>NUCLEOTIDE SEQUENCE [LARGE SCALE GENOMIC DNA]</scope>
    <source>
        <strain evidence="1 2">KPR-7B</strain>
    </source>
</reference>
<evidence type="ECO:0000313" key="1">
    <source>
        <dbReference type="EMBL" id="SDM26200.1"/>
    </source>
</evidence>
<dbReference type="EMBL" id="FNHU01000001">
    <property type="protein sequence ID" value="SDM26200.1"/>
    <property type="molecule type" value="Genomic_DNA"/>
</dbReference>
<protein>
    <recommendedName>
        <fullName evidence="3">PIN domain-containing protein</fullName>
    </recommendedName>
</protein>
<dbReference type="InterPro" id="IPR016541">
    <property type="entry name" value="UCP008505"/>
</dbReference>
<organism evidence="1 2">
    <name type="scientific">Actinomyces ruminicola</name>
    <dbReference type="NCBI Taxonomy" id="332524"/>
    <lineage>
        <taxon>Bacteria</taxon>
        <taxon>Bacillati</taxon>
        <taxon>Actinomycetota</taxon>
        <taxon>Actinomycetes</taxon>
        <taxon>Actinomycetales</taxon>
        <taxon>Actinomycetaceae</taxon>
        <taxon>Actinomyces</taxon>
    </lineage>
</organism>
<dbReference type="Pfam" id="PF14367">
    <property type="entry name" value="DUF4411"/>
    <property type="match status" value="1"/>
</dbReference>
<gene>
    <name evidence="1" type="ORF">SAMN04487766_101127</name>
</gene>